<keyword evidence="4" id="KW-0808">Transferase</keyword>
<dbReference type="GO" id="GO:0005524">
    <property type="term" value="F:ATP binding"/>
    <property type="evidence" value="ECO:0007669"/>
    <property type="project" value="UniProtKB-KW"/>
</dbReference>
<evidence type="ECO:0000256" key="12">
    <source>
        <dbReference type="SAM" id="Phobius"/>
    </source>
</evidence>
<protein>
    <recommendedName>
        <fullName evidence="9">Sensor-like histidine kinase SenX3</fullName>
        <ecNumber evidence="3">2.7.13.3</ecNumber>
    </recommendedName>
</protein>
<feature type="coiled-coil region" evidence="10">
    <location>
        <begin position="182"/>
        <end position="244"/>
    </location>
</feature>
<dbReference type="GO" id="GO:0030295">
    <property type="term" value="F:protein kinase activator activity"/>
    <property type="evidence" value="ECO:0007669"/>
    <property type="project" value="TreeGrafter"/>
</dbReference>
<feature type="transmembrane region" description="Helical" evidence="12">
    <location>
        <begin position="446"/>
        <end position="465"/>
    </location>
</feature>
<evidence type="ECO:0000256" key="11">
    <source>
        <dbReference type="SAM" id="MobiDB-lite"/>
    </source>
</evidence>
<accession>A0A0D8BGL6</accession>
<keyword evidence="10" id="KW-0175">Coiled coil</keyword>
<keyword evidence="8" id="KW-0902">Two-component regulatory system</keyword>
<dbReference type="GO" id="GO:0005886">
    <property type="term" value="C:plasma membrane"/>
    <property type="evidence" value="ECO:0007669"/>
    <property type="project" value="UniProtKB-SubCell"/>
</dbReference>
<reference evidence="15" key="1">
    <citation type="submission" date="2015-02" db="EMBL/GenBank/DDBJ databases">
        <title>Draft Genome of Frankia sp. CpI1-S.</title>
        <authorList>
            <person name="Oshone R.T."/>
            <person name="Ngom M."/>
            <person name="Ghodhbane-Gtari F."/>
            <person name="Gtari M."/>
            <person name="Morris K."/>
            <person name="Thomas K."/>
            <person name="Sen A."/>
            <person name="Tisa L.S."/>
        </authorList>
    </citation>
    <scope>NUCLEOTIDE SEQUENCE [LARGE SCALE GENOMIC DNA]</scope>
    <source>
        <strain evidence="15">CpI1-S</strain>
    </source>
</reference>
<evidence type="ECO:0000256" key="5">
    <source>
        <dbReference type="ARBA" id="ARBA00022741"/>
    </source>
</evidence>
<evidence type="ECO:0000256" key="1">
    <source>
        <dbReference type="ARBA" id="ARBA00000085"/>
    </source>
</evidence>
<dbReference type="EC" id="2.7.13.3" evidence="3"/>
<gene>
    <name evidence="14" type="ORF">FF36_02552</name>
</gene>
<sequence length="776" mass="82950">MPGAPQRSPRQLADPDLAALIEYRHDLHRRHPVPADQIARWILPDDPWKNQRSLSRKILRLFQDGIGKSSAQWIYFQGQIQLGVPPEDRDTALDECGRLYRKAFPQATDCPYPAADPVAAGFDPLRIVIRTQDRLLENALHELRQMQALLEETRWEARTREAGLSAAIDSRDHILEVGSRECDRAHREAAAARDALRAATERAAGLEEEARALTAQKQELAAQVAELAVQMTELADQVQRLRQQVATPADRPGHPAATTCAVTVASAPEPPAAPEPEPPAASAFAAVPASLAAVPASRPAFDAPLPAGGWLPRGLPLADWKARHILVCWILALHLPLIAGYACYQGASVGHALVAALPPLLLLAAAGLPGGPRIRTLAAGAGLLCSSTILMFLAGGACQLVLHFVVVTALLALYEDWTTHLLGLPVVFIADPVVRHTVAGGRDPFGPVWIVGGFVVALTGVQLVLRRHGEQSRQRAAHYRGQLYEGQESLMARIEETDRLRSELVTTVSHEFRAPLAGIRATLATLRSERDRLSDARIDELLDDAAGSSRRLHRLLENMLTAATATAVVDDDVRTDLPSVLAEVVETLRAAVPARASSVIIDAAGRLPVRMAHGALHQLVTNLLDNAATYAQPGAPIRLTAGQVGDEAVLRVRNPGPDLDPDTIRGLFEPFGRHPGAEGRPEDGAQLGLYVVRRLVEVHGGRLRMTAQDGEIVVEVNLATASTAGTASTASTATTASTASTASTVGTVAPAPPVPRSHPTPPAAVPAQARAHARAR</sequence>
<dbReference type="InterPro" id="IPR050351">
    <property type="entry name" value="BphY/WalK/GraS-like"/>
</dbReference>
<evidence type="ECO:0000259" key="13">
    <source>
        <dbReference type="PROSITE" id="PS50109"/>
    </source>
</evidence>
<dbReference type="GO" id="GO:0000156">
    <property type="term" value="F:phosphorelay response regulator activity"/>
    <property type="evidence" value="ECO:0007669"/>
    <property type="project" value="TreeGrafter"/>
</dbReference>
<dbReference type="PROSITE" id="PS50109">
    <property type="entry name" value="HIS_KIN"/>
    <property type="match status" value="1"/>
</dbReference>
<comment type="subcellular location">
    <subcellularLocation>
        <location evidence="2">Cell membrane</location>
    </subcellularLocation>
</comment>
<dbReference type="InterPro" id="IPR036890">
    <property type="entry name" value="HATPase_C_sf"/>
</dbReference>
<dbReference type="Proteomes" id="UP000032545">
    <property type="component" value="Unassembled WGS sequence"/>
</dbReference>
<comment type="catalytic activity">
    <reaction evidence="1">
        <text>ATP + protein L-histidine = ADP + protein N-phospho-L-histidine.</text>
        <dbReference type="EC" id="2.7.13.3"/>
    </reaction>
</comment>
<reference evidence="14 15" key="2">
    <citation type="journal article" date="2016" name="Genome Announc.">
        <title>Permanent Draft Genome Sequences for Two Variants of Frankia sp. Strain CpI1, the First Frankia Strain Isolated from Root Nodules of Comptonia peregrina.</title>
        <authorList>
            <person name="Oshone R."/>
            <person name="Hurst S.G.IV."/>
            <person name="Abebe-Akele F."/>
            <person name="Simpson S."/>
            <person name="Morris K."/>
            <person name="Thomas W.K."/>
            <person name="Tisa L.S."/>
        </authorList>
    </citation>
    <scope>NUCLEOTIDE SEQUENCE [LARGE SCALE GENOMIC DNA]</scope>
    <source>
        <strain evidence="15">CpI1-S</strain>
    </source>
</reference>
<dbReference type="GO" id="GO:0007234">
    <property type="term" value="P:osmosensory signaling via phosphorelay pathway"/>
    <property type="evidence" value="ECO:0007669"/>
    <property type="project" value="TreeGrafter"/>
</dbReference>
<feature type="region of interest" description="Disordered" evidence="11">
    <location>
        <begin position="723"/>
        <end position="776"/>
    </location>
</feature>
<dbReference type="SMART" id="SM00387">
    <property type="entry name" value="HATPase_c"/>
    <property type="match status" value="1"/>
</dbReference>
<keyword evidence="12" id="KW-0472">Membrane</keyword>
<evidence type="ECO:0000256" key="10">
    <source>
        <dbReference type="SAM" id="Coils"/>
    </source>
</evidence>
<dbReference type="SMART" id="SM00388">
    <property type="entry name" value="HisKA"/>
    <property type="match status" value="1"/>
</dbReference>
<dbReference type="Pfam" id="PF00512">
    <property type="entry name" value="HisKA"/>
    <property type="match status" value="1"/>
</dbReference>
<feature type="compositionally biased region" description="Low complexity" evidence="11">
    <location>
        <begin position="723"/>
        <end position="749"/>
    </location>
</feature>
<evidence type="ECO:0000256" key="9">
    <source>
        <dbReference type="ARBA" id="ARBA00039401"/>
    </source>
</evidence>
<feature type="transmembrane region" description="Helical" evidence="12">
    <location>
        <begin position="348"/>
        <end position="368"/>
    </location>
</feature>
<dbReference type="Gene3D" id="3.30.565.10">
    <property type="entry name" value="Histidine kinase-like ATPase, C-terminal domain"/>
    <property type="match status" value="1"/>
</dbReference>
<keyword evidence="12" id="KW-0812">Transmembrane</keyword>
<dbReference type="PATRIC" id="fig|1502723.3.peg.1656"/>
<dbReference type="CDD" id="cd00082">
    <property type="entry name" value="HisKA"/>
    <property type="match status" value="1"/>
</dbReference>
<comment type="caution">
    <text evidence="14">The sequence shown here is derived from an EMBL/GenBank/DDBJ whole genome shotgun (WGS) entry which is preliminary data.</text>
</comment>
<keyword evidence="7" id="KW-0067">ATP-binding</keyword>
<evidence type="ECO:0000256" key="3">
    <source>
        <dbReference type="ARBA" id="ARBA00012438"/>
    </source>
</evidence>
<dbReference type="Pfam" id="PF02518">
    <property type="entry name" value="HATPase_c"/>
    <property type="match status" value="1"/>
</dbReference>
<keyword evidence="12" id="KW-1133">Transmembrane helix</keyword>
<evidence type="ECO:0000313" key="15">
    <source>
        <dbReference type="Proteomes" id="UP000032545"/>
    </source>
</evidence>
<dbReference type="Gene3D" id="1.10.287.130">
    <property type="match status" value="1"/>
</dbReference>
<dbReference type="SUPFAM" id="SSF55874">
    <property type="entry name" value="ATPase domain of HSP90 chaperone/DNA topoisomerase II/histidine kinase"/>
    <property type="match status" value="1"/>
</dbReference>
<evidence type="ECO:0000256" key="7">
    <source>
        <dbReference type="ARBA" id="ARBA00022840"/>
    </source>
</evidence>
<dbReference type="SUPFAM" id="SSF47384">
    <property type="entry name" value="Homodimeric domain of signal transducing histidine kinase"/>
    <property type="match status" value="1"/>
</dbReference>
<dbReference type="PANTHER" id="PTHR42878:SF7">
    <property type="entry name" value="SENSOR HISTIDINE KINASE GLRK"/>
    <property type="match status" value="1"/>
</dbReference>
<keyword evidence="5" id="KW-0547">Nucleotide-binding</keyword>
<feature type="compositionally biased region" description="Pro residues" evidence="11">
    <location>
        <begin position="750"/>
        <end position="764"/>
    </location>
</feature>
<dbReference type="AlphaFoldDB" id="A0A0D8BGL6"/>
<dbReference type="InterPro" id="IPR003661">
    <property type="entry name" value="HisK_dim/P_dom"/>
</dbReference>
<dbReference type="EMBL" id="JYFN01000016">
    <property type="protein sequence ID" value="KJE23124.1"/>
    <property type="molecule type" value="Genomic_DNA"/>
</dbReference>
<evidence type="ECO:0000256" key="8">
    <source>
        <dbReference type="ARBA" id="ARBA00023012"/>
    </source>
</evidence>
<feature type="domain" description="Histidine kinase" evidence="13">
    <location>
        <begin position="507"/>
        <end position="722"/>
    </location>
</feature>
<dbReference type="CDD" id="cd00075">
    <property type="entry name" value="HATPase"/>
    <property type="match status" value="1"/>
</dbReference>
<evidence type="ECO:0000313" key="14">
    <source>
        <dbReference type="EMBL" id="KJE23124.1"/>
    </source>
</evidence>
<evidence type="ECO:0000256" key="2">
    <source>
        <dbReference type="ARBA" id="ARBA00004236"/>
    </source>
</evidence>
<organism evidence="14 15">
    <name type="scientific">Frankia torreyi</name>
    <dbReference type="NCBI Taxonomy" id="1856"/>
    <lineage>
        <taxon>Bacteria</taxon>
        <taxon>Bacillati</taxon>
        <taxon>Actinomycetota</taxon>
        <taxon>Actinomycetes</taxon>
        <taxon>Frankiales</taxon>
        <taxon>Frankiaceae</taxon>
        <taxon>Frankia</taxon>
    </lineage>
</organism>
<evidence type="ECO:0000256" key="6">
    <source>
        <dbReference type="ARBA" id="ARBA00022777"/>
    </source>
</evidence>
<dbReference type="RefSeq" id="WP_199865379.1">
    <property type="nucleotide sequence ID" value="NZ_JYFN01000016.1"/>
</dbReference>
<keyword evidence="6 14" id="KW-0418">Kinase</keyword>
<evidence type="ECO:0000256" key="4">
    <source>
        <dbReference type="ARBA" id="ARBA00022679"/>
    </source>
</evidence>
<proteinExistence type="predicted"/>
<dbReference type="PANTHER" id="PTHR42878">
    <property type="entry name" value="TWO-COMPONENT HISTIDINE KINASE"/>
    <property type="match status" value="1"/>
</dbReference>
<dbReference type="GO" id="GO:0000155">
    <property type="term" value="F:phosphorelay sensor kinase activity"/>
    <property type="evidence" value="ECO:0007669"/>
    <property type="project" value="InterPro"/>
</dbReference>
<keyword evidence="15" id="KW-1185">Reference proteome</keyword>
<dbReference type="InterPro" id="IPR003594">
    <property type="entry name" value="HATPase_dom"/>
</dbReference>
<feature type="transmembrane region" description="Helical" evidence="12">
    <location>
        <begin position="389"/>
        <end position="414"/>
    </location>
</feature>
<dbReference type="InterPro" id="IPR005467">
    <property type="entry name" value="His_kinase_dom"/>
</dbReference>
<name>A0A0D8BGL6_9ACTN</name>
<feature type="transmembrane region" description="Helical" evidence="12">
    <location>
        <begin position="325"/>
        <end position="342"/>
    </location>
</feature>
<dbReference type="InterPro" id="IPR036097">
    <property type="entry name" value="HisK_dim/P_sf"/>
</dbReference>